<dbReference type="EMBL" id="JAHKKG010000014">
    <property type="protein sequence ID" value="MBU2669233.1"/>
    <property type="molecule type" value="Genomic_DNA"/>
</dbReference>
<keyword evidence="11" id="KW-1185">Reference proteome</keyword>
<feature type="domain" description="PPIase FKBP-type" evidence="9">
    <location>
        <begin position="125"/>
        <end position="206"/>
    </location>
</feature>
<dbReference type="InterPro" id="IPR046357">
    <property type="entry name" value="PPIase_dom_sf"/>
</dbReference>
<keyword evidence="8" id="KW-1133">Transmembrane helix</keyword>
<keyword evidence="4 5" id="KW-0413">Isomerase</keyword>
<dbReference type="Proteomes" id="UP001519654">
    <property type="component" value="Unassembled WGS sequence"/>
</dbReference>
<evidence type="ECO:0000256" key="2">
    <source>
        <dbReference type="ARBA" id="ARBA00006577"/>
    </source>
</evidence>
<dbReference type="PANTHER" id="PTHR43811:SF19">
    <property type="entry name" value="39 KDA FK506-BINDING NUCLEAR PROTEIN"/>
    <property type="match status" value="1"/>
</dbReference>
<evidence type="ECO:0000256" key="8">
    <source>
        <dbReference type="SAM" id="Phobius"/>
    </source>
</evidence>
<dbReference type="EC" id="5.2.1.8" evidence="6"/>
<dbReference type="GO" id="GO:0003755">
    <property type="term" value="F:peptidyl-prolyl cis-trans isomerase activity"/>
    <property type="evidence" value="ECO:0007669"/>
    <property type="project" value="UniProtKB-EC"/>
</dbReference>
<evidence type="ECO:0000259" key="9">
    <source>
        <dbReference type="PROSITE" id="PS50059"/>
    </source>
</evidence>
<evidence type="ECO:0000256" key="1">
    <source>
        <dbReference type="ARBA" id="ARBA00000971"/>
    </source>
</evidence>
<keyword evidence="8" id="KW-0812">Transmembrane</keyword>
<evidence type="ECO:0000256" key="7">
    <source>
        <dbReference type="SAM" id="MobiDB-lite"/>
    </source>
</evidence>
<dbReference type="Pfam" id="PF00254">
    <property type="entry name" value="FKBP_C"/>
    <property type="match status" value="1"/>
</dbReference>
<evidence type="ECO:0000313" key="11">
    <source>
        <dbReference type="Proteomes" id="UP001519654"/>
    </source>
</evidence>
<protein>
    <recommendedName>
        <fullName evidence="6">Peptidyl-prolyl cis-trans isomerase</fullName>
        <ecNumber evidence="6">5.2.1.8</ecNumber>
    </recommendedName>
</protein>
<dbReference type="PROSITE" id="PS50059">
    <property type="entry name" value="FKBP_PPIASE"/>
    <property type="match status" value="1"/>
</dbReference>
<accession>A0ABS5Z0Q7</accession>
<organism evidence="10 11">
    <name type="scientific">Paractinoplanes bogorensis</name>
    <dbReference type="NCBI Taxonomy" id="1610840"/>
    <lineage>
        <taxon>Bacteria</taxon>
        <taxon>Bacillati</taxon>
        <taxon>Actinomycetota</taxon>
        <taxon>Actinomycetes</taxon>
        <taxon>Micromonosporales</taxon>
        <taxon>Micromonosporaceae</taxon>
        <taxon>Paractinoplanes</taxon>
    </lineage>
</organism>
<comment type="similarity">
    <text evidence="2 6">Belongs to the FKBP-type PPIase family.</text>
</comment>
<name>A0ABS5Z0Q7_9ACTN</name>
<dbReference type="InterPro" id="IPR001179">
    <property type="entry name" value="PPIase_FKBP_dom"/>
</dbReference>
<keyword evidence="3 5" id="KW-0697">Rotamase</keyword>
<comment type="caution">
    <text evidence="10">The sequence shown here is derived from an EMBL/GenBank/DDBJ whole genome shotgun (WGS) entry which is preliminary data.</text>
</comment>
<sequence length="206" mass="21047">MSTETARPITGDKAKRRTQAVAGAVAGVAVIAVLVTVFVTVRGGDPEPAAQPAAAAPSAEAVQPTPEAVEPEASAPAAPEPAQPAPVNTPDQLKKQPVVKAGTGTLTELKVTPLVAGRGPAVKAGQTVTANYVLVSYKTGQEIDSSWKRGEPFSTPIGTGQVIQGWDKGIPGQKVGSRIQIDVPAAMAYGPEQGDLRFVVDILAAK</sequence>
<evidence type="ECO:0000256" key="4">
    <source>
        <dbReference type="ARBA" id="ARBA00023235"/>
    </source>
</evidence>
<dbReference type="Gene3D" id="3.10.50.40">
    <property type="match status" value="1"/>
</dbReference>
<dbReference type="PANTHER" id="PTHR43811">
    <property type="entry name" value="FKBP-TYPE PEPTIDYL-PROLYL CIS-TRANS ISOMERASE FKPA"/>
    <property type="match status" value="1"/>
</dbReference>
<reference evidence="10 11" key="1">
    <citation type="submission" date="2021-06" db="EMBL/GenBank/DDBJ databases">
        <title>Actinoplanes lichenicola sp. nov., and Actinoplanes ovalisporus sp. nov., isolated from lichen in Thailand.</title>
        <authorList>
            <person name="Saeng-In P."/>
            <person name="Kanchanasin P."/>
            <person name="Yuki M."/>
            <person name="Kudo T."/>
            <person name="Ohkuma M."/>
            <person name="Phongsopitanun W."/>
            <person name="Tanasupawat S."/>
        </authorList>
    </citation>
    <scope>NUCLEOTIDE SEQUENCE [LARGE SCALE GENOMIC DNA]</scope>
    <source>
        <strain evidence="10 11">NBRC 110975</strain>
    </source>
</reference>
<dbReference type="SUPFAM" id="SSF54534">
    <property type="entry name" value="FKBP-like"/>
    <property type="match status" value="1"/>
</dbReference>
<evidence type="ECO:0000313" key="10">
    <source>
        <dbReference type="EMBL" id="MBU2669233.1"/>
    </source>
</evidence>
<feature type="transmembrane region" description="Helical" evidence="8">
    <location>
        <begin position="20"/>
        <end position="41"/>
    </location>
</feature>
<proteinExistence type="inferred from homology"/>
<keyword evidence="8" id="KW-0472">Membrane</keyword>
<evidence type="ECO:0000256" key="6">
    <source>
        <dbReference type="RuleBase" id="RU003915"/>
    </source>
</evidence>
<gene>
    <name evidence="10" type="ORF">KOI35_37550</name>
</gene>
<evidence type="ECO:0000256" key="3">
    <source>
        <dbReference type="ARBA" id="ARBA00023110"/>
    </source>
</evidence>
<comment type="catalytic activity">
    <reaction evidence="1 5 6">
        <text>[protein]-peptidylproline (omega=180) = [protein]-peptidylproline (omega=0)</text>
        <dbReference type="Rhea" id="RHEA:16237"/>
        <dbReference type="Rhea" id="RHEA-COMP:10747"/>
        <dbReference type="Rhea" id="RHEA-COMP:10748"/>
        <dbReference type="ChEBI" id="CHEBI:83833"/>
        <dbReference type="ChEBI" id="CHEBI:83834"/>
        <dbReference type="EC" id="5.2.1.8"/>
    </reaction>
</comment>
<evidence type="ECO:0000256" key="5">
    <source>
        <dbReference type="PROSITE-ProRule" id="PRU00277"/>
    </source>
</evidence>
<dbReference type="RefSeq" id="WP_215793600.1">
    <property type="nucleotide sequence ID" value="NZ_JAHKKG010000014.1"/>
</dbReference>
<feature type="region of interest" description="Disordered" evidence="7">
    <location>
        <begin position="45"/>
        <end position="94"/>
    </location>
</feature>
<feature type="compositionally biased region" description="Low complexity" evidence="7">
    <location>
        <begin position="45"/>
        <end position="77"/>
    </location>
</feature>